<accession>A0A016TK43</accession>
<organism evidence="1 2">
    <name type="scientific">Ancylostoma ceylanicum</name>
    <dbReference type="NCBI Taxonomy" id="53326"/>
    <lineage>
        <taxon>Eukaryota</taxon>
        <taxon>Metazoa</taxon>
        <taxon>Ecdysozoa</taxon>
        <taxon>Nematoda</taxon>
        <taxon>Chromadorea</taxon>
        <taxon>Rhabditida</taxon>
        <taxon>Rhabditina</taxon>
        <taxon>Rhabditomorpha</taxon>
        <taxon>Strongyloidea</taxon>
        <taxon>Ancylostomatidae</taxon>
        <taxon>Ancylostomatinae</taxon>
        <taxon>Ancylostoma</taxon>
    </lineage>
</organism>
<dbReference type="Proteomes" id="UP000024635">
    <property type="component" value="Unassembled WGS sequence"/>
</dbReference>
<reference evidence="2" key="1">
    <citation type="journal article" date="2015" name="Nat. Genet.">
        <title>The genome and transcriptome of the zoonotic hookworm Ancylostoma ceylanicum identify infection-specific gene families.</title>
        <authorList>
            <person name="Schwarz E.M."/>
            <person name="Hu Y."/>
            <person name="Antoshechkin I."/>
            <person name="Miller M.M."/>
            <person name="Sternberg P.W."/>
            <person name="Aroian R.V."/>
        </authorList>
    </citation>
    <scope>NUCLEOTIDE SEQUENCE</scope>
    <source>
        <strain evidence="2">HY135</strain>
    </source>
</reference>
<dbReference type="EMBL" id="JARK01001433">
    <property type="protein sequence ID" value="EYC02963.1"/>
    <property type="molecule type" value="Genomic_DNA"/>
</dbReference>
<sequence length="162" mass="17300">MKQPCTRRYKVLLEKLDGFRVCRIAAGPEQEIRREHALNKRVNWVPQRFCGRNASKPHTHSVYLFDKDISAPYRASYDSMMGYGQYGGYGGIGGMGSPYGMSYPGMMGMGPYGMGGMPGMGTMGMGGAYGSPFSPGGLYGSGIGGVGSPLGMGLGTSSYFKK</sequence>
<proteinExistence type="predicted"/>
<name>A0A016TK43_9BILA</name>
<protein>
    <submittedName>
        <fullName evidence="1">Uncharacterized protein</fullName>
    </submittedName>
</protein>
<keyword evidence="2" id="KW-1185">Reference proteome</keyword>
<comment type="caution">
    <text evidence="1">The sequence shown here is derived from an EMBL/GenBank/DDBJ whole genome shotgun (WGS) entry which is preliminary data.</text>
</comment>
<dbReference type="AlphaFoldDB" id="A0A016TK43"/>
<gene>
    <name evidence="1" type="primary">Acey_s0097.g3046</name>
    <name evidence="1" type="ORF">Y032_0097g3046</name>
</gene>
<evidence type="ECO:0000313" key="1">
    <source>
        <dbReference type="EMBL" id="EYC02963.1"/>
    </source>
</evidence>
<evidence type="ECO:0000313" key="2">
    <source>
        <dbReference type="Proteomes" id="UP000024635"/>
    </source>
</evidence>